<evidence type="ECO:0000313" key="2">
    <source>
        <dbReference type="EMBL" id="MXQ82322.1"/>
    </source>
</evidence>
<accession>A0A6B0QZC6</accession>
<protein>
    <submittedName>
        <fullName evidence="2">Uncharacterized protein</fullName>
    </submittedName>
</protein>
<evidence type="ECO:0000256" key="1">
    <source>
        <dbReference type="SAM" id="MobiDB-lite"/>
    </source>
</evidence>
<gene>
    <name evidence="2" type="ORF">E5288_WYG010981</name>
</gene>
<organism evidence="2 3">
    <name type="scientific">Bos mutus</name>
    <name type="common">wild yak</name>
    <dbReference type="NCBI Taxonomy" id="72004"/>
    <lineage>
        <taxon>Eukaryota</taxon>
        <taxon>Metazoa</taxon>
        <taxon>Chordata</taxon>
        <taxon>Craniata</taxon>
        <taxon>Vertebrata</taxon>
        <taxon>Euteleostomi</taxon>
        <taxon>Mammalia</taxon>
        <taxon>Eutheria</taxon>
        <taxon>Laurasiatheria</taxon>
        <taxon>Artiodactyla</taxon>
        <taxon>Ruminantia</taxon>
        <taxon>Pecora</taxon>
        <taxon>Bovidae</taxon>
        <taxon>Bovinae</taxon>
        <taxon>Bos</taxon>
    </lineage>
</organism>
<evidence type="ECO:0000313" key="3">
    <source>
        <dbReference type="Proteomes" id="UP000322234"/>
    </source>
</evidence>
<name>A0A6B0QZC6_9CETA</name>
<sequence>MLLSGSKLYQEQKKEEISSCLQSIYQAGRCLSYSSDPLLPWDGWPVTLYHGFHMRFFLEATVALHTAKSPSLQRTQHRGPITRAHKARQQGSHRCSAEIHLPGPSERQPALAGRDCSDEHLGCRIEREFCGT</sequence>
<keyword evidence="3" id="KW-1185">Reference proteome</keyword>
<reference evidence="2" key="1">
    <citation type="submission" date="2019-10" db="EMBL/GenBank/DDBJ databases">
        <title>The sequence and de novo assembly of the wild yak genome.</title>
        <authorList>
            <person name="Liu Y."/>
        </authorList>
    </citation>
    <scope>NUCLEOTIDE SEQUENCE [LARGE SCALE GENOMIC DNA]</scope>
    <source>
        <strain evidence="2">WY2019</strain>
    </source>
</reference>
<dbReference type="AlphaFoldDB" id="A0A6B0QZC6"/>
<feature type="region of interest" description="Disordered" evidence="1">
    <location>
        <begin position="84"/>
        <end position="112"/>
    </location>
</feature>
<dbReference type="Proteomes" id="UP000322234">
    <property type="component" value="Unassembled WGS sequence"/>
</dbReference>
<proteinExistence type="predicted"/>
<dbReference type="EMBL" id="VBQZ03000012">
    <property type="protein sequence ID" value="MXQ82322.1"/>
    <property type="molecule type" value="Genomic_DNA"/>
</dbReference>
<comment type="caution">
    <text evidence="2">The sequence shown here is derived from an EMBL/GenBank/DDBJ whole genome shotgun (WGS) entry which is preliminary data.</text>
</comment>